<organism evidence="1">
    <name type="scientific">Culicoides sonorensis</name>
    <name type="common">Biting midge</name>
    <dbReference type="NCBI Taxonomy" id="179676"/>
    <lineage>
        <taxon>Eukaryota</taxon>
        <taxon>Metazoa</taxon>
        <taxon>Ecdysozoa</taxon>
        <taxon>Arthropoda</taxon>
        <taxon>Hexapoda</taxon>
        <taxon>Insecta</taxon>
        <taxon>Pterygota</taxon>
        <taxon>Neoptera</taxon>
        <taxon>Endopterygota</taxon>
        <taxon>Diptera</taxon>
        <taxon>Nematocera</taxon>
        <taxon>Chironomoidea</taxon>
        <taxon>Ceratopogonidae</taxon>
        <taxon>Ceratopogoninae</taxon>
        <taxon>Culicoides</taxon>
        <taxon>Monoculicoides</taxon>
    </lineage>
</organism>
<evidence type="ECO:0000313" key="2">
    <source>
        <dbReference type="EMBL" id="SSX33061.1"/>
    </source>
</evidence>
<dbReference type="VEuPathDB" id="VectorBase:CSON005901"/>
<gene>
    <name evidence="1" type="primary">CSON005901</name>
</gene>
<reference evidence="2" key="2">
    <citation type="submission" date="2018-07" db="EMBL/GenBank/DDBJ databases">
        <authorList>
            <person name="Quirk P.G."/>
            <person name="Krulwich T.A."/>
        </authorList>
    </citation>
    <scope>NUCLEOTIDE SEQUENCE</scope>
</reference>
<sequence>MCEIEVYNLFLSVHINGKQNVVLYFMTSIKHKKNKENRNHIKVLVKFNCKSLSISLKLTIKYFEYH</sequence>
<dbReference type="EMBL" id="UFQS01002272">
    <property type="protein sequence ID" value="SSX13635.1"/>
    <property type="molecule type" value="Genomic_DNA"/>
</dbReference>
<dbReference type="EMBL" id="UFQT01002272">
    <property type="protein sequence ID" value="SSX33061.1"/>
    <property type="molecule type" value="Genomic_DNA"/>
</dbReference>
<proteinExistence type="predicted"/>
<dbReference type="AlphaFoldDB" id="A0A336LAS2"/>
<accession>A0A336LAS2</accession>
<evidence type="ECO:0000313" key="1">
    <source>
        <dbReference type="EMBL" id="SSX13635.1"/>
    </source>
</evidence>
<protein>
    <submittedName>
        <fullName evidence="1">CSON005901 protein</fullName>
    </submittedName>
</protein>
<name>A0A336LAS2_CULSO</name>
<reference evidence="1" key="1">
    <citation type="submission" date="2018-04" db="EMBL/GenBank/DDBJ databases">
        <authorList>
            <person name="Go L.Y."/>
            <person name="Mitchell J.A."/>
        </authorList>
    </citation>
    <scope>NUCLEOTIDE SEQUENCE</scope>
    <source>
        <tissue evidence="1">Whole organism</tissue>
    </source>
</reference>